<evidence type="ECO:0000313" key="4">
    <source>
        <dbReference type="EMBL" id="KAK9892257.1"/>
    </source>
</evidence>
<dbReference type="GO" id="GO:0031390">
    <property type="term" value="C:Ctf18 RFC-like complex"/>
    <property type="evidence" value="ECO:0007669"/>
    <property type="project" value="InterPro"/>
</dbReference>
<dbReference type="Pfam" id="PF09724">
    <property type="entry name" value="Dcc1"/>
    <property type="match status" value="1"/>
</dbReference>
<dbReference type="PANTHER" id="PTHR13395">
    <property type="entry name" value="SISTER CHROMATID COHESION PROTEIN DCC1-RELATED"/>
    <property type="match status" value="1"/>
</dbReference>
<evidence type="ECO:0000256" key="3">
    <source>
        <dbReference type="ARBA" id="ARBA00022705"/>
    </source>
</evidence>
<accession>A0AAW1V975</accession>
<dbReference type="EMBL" id="JARQZJ010000133">
    <property type="protein sequence ID" value="KAK9892257.1"/>
    <property type="molecule type" value="Genomic_DNA"/>
</dbReference>
<evidence type="ECO:0000256" key="1">
    <source>
        <dbReference type="ARBA" id="ARBA00007017"/>
    </source>
</evidence>
<evidence type="ECO:0000256" key="2">
    <source>
        <dbReference type="ARBA" id="ARBA00017682"/>
    </source>
</evidence>
<evidence type="ECO:0000313" key="5">
    <source>
        <dbReference type="Proteomes" id="UP001431783"/>
    </source>
</evidence>
<dbReference type="AlphaFoldDB" id="A0AAW1V975"/>
<organism evidence="4 5">
    <name type="scientific">Henosepilachna vigintioctopunctata</name>
    <dbReference type="NCBI Taxonomy" id="420089"/>
    <lineage>
        <taxon>Eukaryota</taxon>
        <taxon>Metazoa</taxon>
        <taxon>Ecdysozoa</taxon>
        <taxon>Arthropoda</taxon>
        <taxon>Hexapoda</taxon>
        <taxon>Insecta</taxon>
        <taxon>Pterygota</taxon>
        <taxon>Neoptera</taxon>
        <taxon>Endopterygota</taxon>
        <taxon>Coleoptera</taxon>
        <taxon>Polyphaga</taxon>
        <taxon>Cucujiformia</taxon>
        <taxon>Coccinelloidea</taxon>
        <taxon>Coccinellidae</taxon>
        <taxon>Epilachninae</taxon>
        <taxon>Epilachnini</taxon>
        <taxon>Henosepilachna</taxon>
    </lineage>
</organism>
<dbReference type="GO" id="GO:0034088">
    <property type="term" value="P:maintenance of mitotic sister chromatid cohesion"/>
    <property type="evidence" value="ECO:0007669"/>
    <property type="project" value="TreeGrafter"/>
</dbReference>
<dbReference type="PANTHER" id="PTHR13395:SF6">
    <property type="entry name" value="SISTER CHROMATID COHESION PROTEIN DCC1"/>
    <property type="match status" value="1"/>
</dbReference>
<dbReference type="GO" id="GO:0000775">
    <property type="term" value="C:chromosome, centromeric region"/>
    <property type="evidence" value="ECO:0007669"/>
    <property type="project" value="TreeGrafter"/>
</dbReference>
<sequence>MMSNSPAESERTSQEIDEVLNLAKLKKNDLRPLTQTIYISENNVHHSDLKLFQLNNDLLGAIEEGQTLVFKGDPDENVVLCSKTKTYDVNETETSNSLLLMENLKLFSDCASSNESKISKVTIHGIFFSYLEAVPGKPYLRKLERLLEESIYKGPEYEFNISQNKLMTFQDLDATIQCSSLELKNALENMDTVIIDDKIRLLHFEYHFRVLSYMLKLIDENSWDLDEIDFEITVESLQDIIPNEVLVSIFDKYAVESKVIDGKQLYSYKESDVCIFFAKVLLSQSGKFNLDEFLQAWKDSVPEGMIPDESMLYGIAIIDRDSNPNGIWAF</sequence>
<dbReference type="GO" id="GO:0000785">
    <property type="term" value="C:chromatin"/>
    <property type="evidence" value="ECO:0007669"/>
    <property type="project" value="TreeGrafter"/>
</dbReference>
<dbReference type="GO" id="GO:0006260">
    <property type="term" value="P:DNA replication"/>
    <property type="evidence" value="ECO:0007669"/>
    <property type="project" value="UniProtKB-KW"/>
</dbReference>
<comment type="caution">
    <text evidence="4">The sequence shown here is derived from an EMBL/GenBank/DDBJ whole genome shotgun (WGS) entry which is preliminary data.</text>
</comment>
<comment type="similarity">
    <text evidence="1">Belongs to the DCC1 family.</text>
</comment>
<dbReference type="Proteomes" id="UP001431783">
    <property type="component" value="Unassembled WGS sequence"/>
</dbReference>
<name>A0AAW1V975_9CUCU</name>
<dbReference type="InterPro" id="IPR019128">
    <property type="entry name" value="Dcc1"/>
</dbReference>
<gene>
    <name evidence="4" type="ORF">WA026_019058</name>
</gene>
<keyword evidence="3" id="KW-0235">DNA replication</keyword>
<reference evidence="4 5" key="1">
    <citation type="submission" date="2023-03" db="EMBL/GenBank/DDBJ databases">
        <title>Genome insight into feeding habits of ladybird beetles.</title>
        <authorList>
            <person name="Li H.-S."/>
            <person name="Huang Y.-H."/>
            <person name="Pang H."/>
        </authorList>
    </citation>
    <scope>NUCLEOTIDE SEQUENCE [LARGE SCALE GENOMIC DNA]</scope>
    <source>
        <strain evidence="4">SYSU_2023b</strain>
        <tissue evidence="4">Whole body</tissue>
    </source>
</reference>
<keyword evidence="5" id="KW-1185">Reference proteome</keyword>
<proteinExistence type="inferred from homology"/>
<protein>
    <recommendedName>
        <fullName evidence="2">Sister chromatid cohesion protein DCC1</fullName>
    </recommendedName>
</protein>